<dbReference type="EMBL" id="JADOUA010000001">
    <property type="protein sequence ID" value="MBG6086969.1"/>
    <property type="molecule type" value="Genomic_DNA"/>
</dbReference>
<dbReference type="PANTHER" id="PTHR18919">
    <property type="entry name" value="ACETYL-COA C-ACYLTRANSFERASE"/>
    <property type="match status" value="1"/>
</dbReference>
<feature type="active site" description="Proton acceptor" evidence="7">
    <location>
        <position position="380"/>
    </location>
</feature>
<dbReference type="PROSITE" id="PS00099">
    <property type="entry name" value="THIOLASE_3"/>
    <property type="match status" value="1"/>
</dbReference>
<gene>
    <name evidence="11" type="ORF">IW256_001082</name>
</gene>
<dbReference type="EC" id="2.3.1.9" evidence="2"/>
<keyword evidence="3 8" id="KW-0808">Transferase</keyword>
<dbReference type="PIRSF" id="PIRSF000429">
    <property type="entry name" value="Ac-CoA_Ac_transf"/>
    <property type="match status" value="1"/>
</dbReference>
<dbReference type="SUPFAM" id="SSF53901">
    <property type="entry name" value="Thiolase-like"/>
    <property type="match status" value="2"/>
</dbReference>
<dbReference type="FunFam" id="3.40.47.10:FF:000010">
    <property type="entry name" value="Acetyl-CoA acetyltransferase (Thiolase)"/>
    <property type="match status" value="1"/>
</dbReference>
<dbReference type="InterPro" id="IPR002155">
    <property type="entry name" value="Thiolase"/>
</dbReference>
<dbReference type="Proteomes" id="UP000614047">
    <property type="component" value="Unassembled WGS sequence"/>
</dbReference>
<dbReference type="AlphaFoldDB" id="A0A931D9J6"/>
<evidence type="ECO:0000313" key="11">
    <source>
        <dbReference type="EMBL" id="MBG6086969.1"/>
    </source>
</evidence>
<comment type="similarity">
    <text evidence="1 8">Belongs to the thiolase-like superfamily. Thiolase family.</text>
</comment>
<feature type="domain" description="Thiolase C-terminal" evidence="10">
    <location>
        <begin position="272"/>
        <end position="392"/>
    </location>
</feature>
<dbReference type="InterPro" id="IPR020613">
    <property type="entry name" value="Thiolase_CS"/>
</dbReference>
<dbReference type="PROSITE" id="PS00098">
    <property type="entry name" value="THIOLASE_1"/>
    <property type="match status" value="1"/>
</dbReference>
<feature type="active site" description="Proton acceptor" evidence="7">
    <location>
        <position position="350"/>
    </location>
</feature>
<evidence type="ECO:0000259" key="9">
    <source>
        <dbReference type="Pfam" id="PF00108"/>
    </source>
</evidence>
<evidence type="ECO:0000256" key="3">
    <source>
        <dbReference type="ARBA" id="ARBA00022679"/>
    </source>
</evidence>
<evidence type="ECO:0000256" key="2">
    <source>
        <dbReference type="ARBA" id="ARBA00012705"/>
    </source>
</evidence>
<dbReference type="Pfam" id="PF00108">
    <property type="entry name" value="Thiolase_N"/>
    <property type="match status" value="1"/>
</dbReference>
<dbReference type="PANTHER" id="PTHR18919:SF107">
    <property type="entry name" value="ACETYL-COA ACETYLTRANSFERASE, CYTOSOLIC"/>
    <property type="match status" value="1"/>
</dbReference>
<evidence type="ECO:0000256" key="4">
    <source>
        <dbReference type="ARBA" id="ARBA00023315"/>
    </source>
</evidence>
<organism evidence="11 12">
    <name type="scientific">Actinomadura viridis</name>
    <dbReference type="NCBI Taxonomy" id="58110"/>
    <lineage>
        <taxon>Bacteria</taxon>
        <taxon>Bacillati</taxon>
        <taxon>Actinomycetota</taxon>
        <taxon>Actinomycetes</taxon>
        <taxon>Streptosporangiales</taxon>
        <taxon>Thermomonosporaceae</taxon>
        <taxon>Actinomadura</taxon>
    </lineage>
</organism>
<dbReference type="InterPro" id="IPR020616">
    <property type="entry name" value="Thiolase_N"/>
</dbReference>
<evidence type="ECO:0000256" key="5">
    <source>
        <dbReference type="ARBA" id="ARBA00030755"/>
    </source>
</evidence>
<evidence type="ECO:0000256" key="7">
    <source>
        <dbReference type="PIRSR" id="PIRSR000429-1"/>
    </source>
</evidence>
<dbReference type="InterPro" id="IPR020615">
    <property type="entry name" value="Thiolase_acyl_enz_int_AS"/>
</dbReference>
<comment type="caution">
    <text evidence="11">The sequence shown here is derived from an EMBL/GenBank/DDBJ whole genome shotgun (WGS) entry which is preliminary data.</text>
</comment>
<dbReference type="Pfam" id="PF02803">
    <property type="entry name" value="Thiolase_C"/>
    <property type="match status" value="1"/>
</dbReference>
<dbReference type="PROSITE" id="PS00737">
    <property type="entry name" value="THIOLASE_2"/>
    <property type="match status" value="1"/>
</dbReference>
<name>A0A931D9J6_9ACTN</name>
<evidence type="ECO:0000259" key="10">
    <source>
        <dbReference type="Pfam" id="PF02803"/>
    </source>
</evidence>
<dbReference type="NCBIfam" id="TIGR01930">
    <property type="entry name" value="AcCoA-C-Actrans"/>
    <property type="match status" value="1"/>
</dbReference>
<feature type="active site" description="Acyl-thioester intermediate" evidence="7">
    <location>
        <position position="89"/>
    </location>
</feature>
<keyword evidence="12" id="KW-1185">Reference proteome</keyword>
<evidence type="ECO:0000256" key="8">
    <source>
        <dbReference type="RuleBase" id="RU003557"/>
    </source>
</evidence>
<feature type="domain" description="Thiolase N-terminal" evidence="9">
    <location>
        <begin position="6"/>
        <end position="263"/>
    </location>
</feature>
<protein>
    <recommendedName>
        <fullName evidence="6">Probable acetyl-CoA acetyltransferase</fullName>
        <ecNumber evidence="2">2.3.1.9</ecNumber>
    </recommendedName>
    <alternativeName>
        <fullName evidence="5">Acetoacetyl-CoA thiolase</fullName>
    </alternativeName>
</protein>
<evidence type="ECO:0000256" key="1">
    <source>
        <dbReference type="ARBA" id="ARBA00010982"/>
    </source>
</evidence>
<keyword evidence="4 8" id="KW-0012">Acyltransferase</keyword>
<dbReference type="RefSeq" id="WP_197009900.1">
    <property type="nucleotide sequence ID" value="NZ_BAABES010000007.1"/>
</dbReference>
<sequence length="396" mass="40566">MSAESVLVAGARTPVGRLLGSLKDFSAADLGAHAIRAALERAGITGDQVQYVIMGQVLQAGAGQIPSRQAAVKAGIPMSVPSITINKVCLSGLNAIAMADQLIRAGEFDIVVAGGMESMTGAPHLLPKSRAGYKYGSIEVLDHLAHDALTDAFDGVSMGESTEGHNARLGITRAEQDEFSARSHQRAAAAIKNGVFDEEIAPVEIPQRRGEPVVFAADEGVRGDTTVETLGRLRPAFSKDGTITAGSSSQISDGAAAVVVMSKAKAEELGLTWLAEIGAHGNVAGPDNSLQSQPSNAIRHALSKEGIEPADLDVIEINEAFASVGIQSMRDLGVGPEKVNVNGGAIALGHPVGMSGARIVLHLAYELKRRGGGIGAAGLCGGGGQGDALILRAPSA</sequence>
<dbReference type="CDD" id="cd00751">
    <property type="entry name" value="thiolase"/>
    <property type="match status" value="1"/>
</dbReference>
<reference evidence="11" key="1">
    <citation type="submission" date="2020-11" db="EMBL/GenBank/DDBJ databases">
        <title>Sequencing the genomes of 1000 actinobacteria strains.</title>
        <authorList>
            <person name="Klenk H.-P."/>
        </authorList>
    </citation>
    <scope>NUCLEOTIDE SEQUENCE</scope>
    <source>
        <strain evidence="11">DSM 43175</strain>
    </source>
</reference>
<dbReference type="GO" id="GO:0003985">
    <property type="term" value="F:acetyl-CoA C-acetyltransferase activity"/>
    <property type="evidence" value="ECO:0007669"/>
    <property type="project" value="UniProtKB-EC"/>
</dbReference>
<evidence type="ECO:0000256" key="6">
    <source>
        <dbReference type="ARBA" id="ARBA00040529"/>
    </source>
</evidence>
<dbReference type="InterPro" id="IPR020617">
    <property type="entry name" value="Thiolase_C"/>
</dbReference>
<evidence type="ECO:0000313" key="12">
    <source>
        <dbReference type="Proteomes" id="UP000614047"/>
    </source>
</evidence>
<accession>A0A931D9J6</accession>
<proteinExistence type="inferred from homology"/>
<dbReference type="InterPro" id="IPR020610">
    <property type="entry name" value="Thiolase_AS"/>
</dbReference>
<dbReference type="Gene3D" id="3.40.47.10">
    <property type="match status" value="2"/>
</dbReference>
<dbReference type="InterPro" id="IPR016039">
    <property type="entry name" value="Thiolase-like"/>
</dbReference>